<evidence type="ECO:0000259" key="7">
    <source>
        <dbReference type="PROSITE" id="PS51366"/>
    </source>
</evidence>
<evidence type="ECO:0000313" key="8">
    <source>
        <dbReference type="EMBL" id="KAK6738128.1"/>
    </source>
</evidence>
<dbReference type="Gene3D" id="1.25.40.180">
    <property type="match status" value="1"/>
</dbReference>
<keyword evidence="4" id="KW-0508">mRNA splicing</keyword>
<dbReference type="EMBL" id="JAVFWL010000002">
    <property type="protein sequence ID" value="KAK6738128.1"/>
    <property type="molecule type" value="Genomic_DNA"/>
</dbReference>
<proteinExistence type="inferred from homology"/>
<feature type="compositionally biased region" description="Basic and acidic residues" evidence="6">
    <location>
        <begin position="921"/>
        <end position="956"/>
    </location>
</feature>
<feature type="compositionally biased region" description="Basic and acidic residues" evidence="6">
    <location>
        <begin position="154"/>
        <end position="163"/>
    </location>
</feature>
<keyword evidence="3" id="KW-0507">mRNA processing</keyword>
<comment type="subcellular location">
    <subcellularLocation>
        <location evidence="1">Nucleus speckle</location>
    </subcellularLocation>
</comment>
<evidence type="ECO:0000256" key="3">
    <source>
        <dbReference type="ARBA" id="ARBA00022664"/>
    </source>
</evidence>
<feature type="compositionally biased region" description="Acidic residues" evidence="6">
    <location>
        <begin position="748"/>
        <end position="768"/>
    </location>
</feature>
<keyword evidence="5" id="KW-0539">Nucleus</keyword>
<evidence type="ECO:0000256" key="5">
    <source>
        <dbReference type="ARBA" id="ARBA00023242"/>
    </source>
</evidence>
<gene>
    <name evidence="8" type="primary">Necator_chrII.g8107</name>
    <name evidence="8" type="ORF">RB195_020313</name>
</gene>
<feature type="region of interest" description="Disordered" evidence="6">
    <location>
        <begin position="1"/>
        <end position="20"/>
    </location>
</feature>
<dbReference type="SUPFAM" id="SSF48371">
    <property type="entry name" value="ARM repeat"/>
    <property type="match status" value="1"/>
</dbReference>
<name>A0ABR1CKC8_NECAM</name>
<dbReference type="PROSITE" id="PS51366">
    <property type="entry name" value="MI"/>
    <property type="match status" value="1"/>
</dbReference>
<evidence type="ECO:0000256" key="4">
    <source>
        <dbReference type="ARBA" id="ARBA00023187"/>
    </source>
</evidence>
<evidence type="ECO:0000256" key="1">
    <source>
        <dbReference type="ARBA" id="ARBA00004324"/>
    </source>
</evidence>
<dbReference type="SMART" id="SM00543">
    <property type="entry name" value="MIF4G"/>
    <property type="match status" value="1"/>
</dbReference>
<dbReference type="Proteomes" id="UP001303046">
    <property type="component" value="Unassembled WGS sequence"/>
</dbReference>
<feature type="compositionally biased region" description="Low complexity" evidence="6">
    <location>
        <begin position="738"/>
        <end position="747"/>
    </location>
</feature>
<feature type="compositionally biased region" description="Basic and acidic residues" evidence="6">
    <location>
        <begin position="831"/>
        <end position="853"/>
    </location>
</feature>
<organism evidence="8 9">
    <name type="scientific">Necator americanus</name>
    <name type="common">Human hookworm</name>
    <dbReference type="NCBI Taxonomy" id="51031"/>
    <lineage>
        <taxon>Eukaryota</taxon>
        <taxon>Metazoa</taxon>
        <taxon>Ecdysozoa</taxon>
        <taxon>Nematoda</taxon>
        <taxon>Chromadorea</taxon>
        <taxon>Rhabditida</taxon>
        <taxon>Rhabditina</taxon>
        <taxon>Rhabditomorpha</taxon>
        <taxon>Strongyloidea</taxon>
        <taxon>Ancylostomatidae</taxon>
        <taxon>Bunostominae</taxon>
        <taxon>Necator</taxon>
    </lineage>
</organism>
<dbReference type="Pfam" id="PF02854">
    <property type="entry name" value="MIF4G"/>
    <property type="match status" value="1"/>
</dbReference>
<feature type="compositionally biased region" description="Low complexity" evidence="6">
    <location>
        <begin position="769"/>
        <end position="781"/>
    </location>
</feature>
<dbReference type="InterPro" id="IPR050781">
    <property type="entry name" value="CWC22_splicing_factor"/>
</dbReference>
<feature type="region of interest" description="Disordered" evidence="6">
    <location>
        <begin position="122"/>
        <end position="203"/>
    </location>
</feature>
<protein>
    <recommendedName>
        <fullName evidence="7">MI domain-containing protein</fullName>
    </recommendedName>
</protein>
<feature type="compositionally biased region" description="Basic residues" evidence="6">
    <location>
        <begin position="784"/>
        <end position="796"/>
    </location>
</feature>
<feature type="compositionally biased region" description="Basic residues" evidence="6">
    <location>
        <begin position="868"/>
        <end position="892"/>
    </location>
</feature>
<feature type="compositionally biased region" description="Basic and acidic residues" evidence="6">
    <location>
        <begin position="125"/>
        <end position="145"/>
    </location>
</feature>
<dbReference type="SMART" id="SM00544">
    <property type="entry name" value="MA3"/>
    <property type="match status" value="1"/>
</dbReference>
<dbReference type="InterPro" id="IPR003891">
    <property type="entry name" value="Initiation_fac_eIF4g_MI"/>
</dbReference>
<dbReference type="InterPro" id="IPR003890">
    <property type="entry name" value="MIF4G-like_typ-3"/>
</dbReference>
<feature type="domain" description="MI" evidence="7">
    <location>
        <begin position="530"/>
        <end position="646"/>
    </location>
</feature>
<dbReference type="Pfam" id="PF02847">
    <property type="entry name" value="MA3"/>
    <property type="match status" value="1"/>
</dbReference>
<comment type="caution">
    <text evidence="8">The sequence shown here is derived from an EMBL/GenBank/DDBJ whole genome shotgun (WGS) entry which is preliminary data.</text>
</comment>
<dbReference type="InterPro" id="IPR016024">
    <property type="entry name" value="ARM-type_fold"/>
</dbReference>
<evidence type="ECO:0000256" key="2">
    <source>
        <dbReference type="ARBA" id="ARBA00006856"/>
    </source>
</evidence>
<dbReference type="PANTHER" id="PTHR18034:SF3">
    <property type="entry name" value="PRE-MRNA-SPLICING FACTOR CWC22 HOMOLOG"/>
    <property type="match status" value="1"/>
</dbReference>
<feature type="compositionally biased region" description="Basic and acidic residues" evidence="6">
    <location>
        <begin position="893"/>
        <end position="914"/>
    </location>
</feature>
<keyword evidence="9" id="KW-1185">Reference proteome</keyword>
<evidence type="ECO:0000256" key="6">
    <source>
        <dbReference type="SAM" id="MobiDB-lite"/>
    </source>
</evidence>
<reference evidence="8 9" key="1">
    <citation type="submission" date="2023-08" db="EMBL/GenBank/DDBJ databases">
        <title>A Necator americanus chromosomal reference genome.</title>
        <authorList>
            <person name="Ilik V."/>
            <person name="Petrzelkova K.J."/>
            <person name="Pardy F."/>
            <person name="Fuh T."/>
            <person name="Niatou-Singa F.S."/>
            <person name="Gouil Q."/>
            <person name="Baker L."/>
            <person name="Ritchie M.E."/>
            <person name="Jex A.R."/>
            <person name="Gazzola D."/>
            <person name="Li H."/>
            <person name="Toshio Fujiwara R."/>
            <person name="Zhan B."/>
            <person name="Aroian R.V."/>
            <person name="Pafco B."/>
            <person name="Schwarz E.M."/>
        </authorList>
    </citation>
    <scope>NUCLEOTIDE SEQUENCE [LARGE SCALE GENOMIC DNA]</scope>
    <source>
        <strain evidence="8 9">Aroian</strain>
        <tissue evidence="8">Whole animal</tissue>
    </source>
</reference>
<accession>A0ABR1CKC8</accession>
<dbReference type="PANTHER" id="PTHR18034">
    <property type="entry name" value="CELL CYCLE CONTROL PROTEIN CWF22-RELATED"/>
    <property type="match status" value="1"/>
</dbReference>
<feature type="region of interest" description="Disordered" evidence="6">
    <location>
        <begin position="483"/>
        <end position="517"/>
    </location>
</feature>
<sequence>MKFVLRAPMKTPHRKSPGMENKLTTRDLSQLKWKSIDQERRAIRGMTVFALPVLMTMRHRKDQGVRNELGDQSLAMSDQEAARDREAVVVREEGGREVMTEGEIGVMTEEENEAVTEEEIGALIGERKEAAIEEEKGDDRRERDRRERKRSRSRSSDGKRKDGSPAQRRRREGTPEKKAEEKKSAEEENKEKKEPLDLLRTRTGGAYIPPAKLRMLQDQIQDKQGEQYQRMNWERIKKKIHGLVNKVNTGNLVQIVRALLQENVIRGKGLLVRSIMQAQAFSPVFSHVYAGFVAVINSKFPHIGELLLRRLIVQFKRSFRRNDKGTTITVSKFIAHLINQRVAHEVLALEIMILMLETPTDDSVEVSIAFLKECGAKLTEVSPRALDTIFTRLRGILQDGDSSNLDKRVQYMIEVVMTIRKDSFKAYPAVIDELDLIDEDDQITHTLSLEDAINPENELNVFKFDPEFEKNEKQYEEIRAEIIGDADDSDEEGSGDEDEASGDEGEEKSGAAAASGTTEIIDNTEQNLVAFRREVYLTIQSSLDFQEAAHKLLKMKVPQELETELCHMLVDCCCQQRTYERFYGLLCERFCRLRKEYQTTFEKIACDTYATIHRFDITKLRNMARLISHLLFTDAISWTIFTDVKLTENDTTSSGRIYLKYIFQELCESMGLAKLYERTNDPTLQTAFAGLFPRDNPQNTRFAINFFTLTGLGGLTLDLRKFLEKGMKKKKQDSMGESPSSSSSTSDDSSDDSSDSDGDSDSDDEDSDSSSSSSSSSSSDSTNARKRLELKKKLQRARLDEGDRNGSDRAQRRIKEEPPSPESSPKREKRKDRERNGKETEVQDKRNERERRRSASPSKTRKGEKSPSRNRRSRSTSRSKKDRNSPSRRRDRSRNENKSPSRGDSEKSRKERDRSSRHRSSSRDKKNREKDERRERARSPESRLSEIRVDERRSRR</sequence>
<evidence type="ECO:0000313" key="9">
    <source>
        <dbReference type="Proteomes" id="UP001303046"/>
    </source>
</evidence>
<feature type="compositionally biased region" description="Basic and acidic residues" evidence="6">
    <location>
        <begin position="797"/>
        <end position="818"/>
    </location>
</feature>
<feature type="compositionally biased region" description="Basic and acidic residues" evidence="6">
    <location>
        <begin position="172"/>
        <end position="200"/>
    </location>
</feature>
<comment type="similarity">
    <text evidence="2">Belongs to the CWC22 family.</text>
</comment>
<feature type="compositionally biased region" description="Acidic residues" evidence="6">
    <location>
        <begin position="484"/>
        <end position="506"/>
    </location>
</feature>
<feature type="region of interest" description="Disordered" evidence="6">
    <location>
        <begin position="728"/>
        <end position="956"/>
    </location>
</feature>